<name>A0A9W6RIV8_9ACTN</name>
<comment type="caution">
    <text evidence="1">The sequence shown here is derived from an EMBL/GenBank/DDBJ whole genome shotgun (WGS) entry which is preliminary data.</text>
</comment>
<organism evidence="1 2">
    <name type="scientific">Actinoallomurus iriomotensis</name>
    <dbReference type="NCBI Taxonomy" id="478107"/>
    <lineage>
        <taxon>Bacteria</taxon>
        <taxon>Bacillati</taxon>
        <taxon>Actinomycetota</taxon>
        <taxon>Actinomycetes</taxon>
        <taxon>Streptosporangiales</taxon>
        <taxon>Thermomonosporaceae</taxon>
        <taxon>Actinoallomurus</taxon>
    </lineage>
</organism>
<dbReference type="RefSeq" id="WP_285621053.1">
    <property type="nucleotide sequence ID" value="NZ_BSTJ01000003.1"/>
</dbReference>
<accession>A0A9W6RIV8</accession>
<evidence type="ECO:0000313" key="1">
    <source>
        <dbReference type="EMBL" id="GLY74852.1"/>
    </source>
</evidence>
<gene>
    <name evidence="1" type="ORF">Airi01_031190</name>
</gene>
<dbReference type="Proteomes" id="UP001165135">
    <property type="component" value="Unassembled WGS sequence"/>
</dbReference>
<sequence>MLTDRIGERARTSRFVVFGGSVLRDGESAGAAERWTAVKAEHLARAAEPARSI</sequence>
<dbReference type="EMBL" id="BSTJ01000003">
    <property type="protein sequence ID" value="GLY74852.1"/>
    <property type="molecule type" value="Genomic_DNA"/>
</dbReference>
<protein>
    <submittedName>
        <fullName evidence="1">Uncharacterized protein</fullName>
    </submittedName>
</protein>
<reference evidence="1" key="1">
    <citation type="submission" date="2023-03" db="EMBL/GenBank/DDBJ databases">
        <title>Actinoallomurus iriomotensis NBRC 103681.</title>
        <authorList>
            <person name="Ichikawa N."/>
            <person name="Sato H."/>
            <person name="Tonouchi N."/>
        </authorList>
    </citation>
    <scope>NUCLEOTIDE SEQUENCE</scope>
    <source>
        <strain evidence="1">NBRC 103681</strain>
    </source>
</reference>
<proteinExistence type="predicted"/>
<dbReference type="AlphaFoldDB" id="A0A9W6RIV8"/>
<evidence type="ECO:0000313" key="2">
    <source>
        <dbReference type="Proteomes" id="UP001165135"/>
    </source>
</evidence>